<dbReference type="GO" id="GO:0005471">
    <property type="term" value="F:ATP:ADP antiporter activity"/>
    <property type="evidence" value="ECO:0007669"/>
    <property type="project" value="InterPro"/>
</dbReference>
<dbReference type="Proteomes" id="UP000019335">
    <property type="component" value="Unassembled WGS sequence"/>
</dbReference>
<keyword evidence="4 9" id="KW-0812">Transmembrane</keyword>
<feature type="transmembrane region" description="Helical" evidence="9">
    <location>
        <begin position="487"/>
        <end position="508"/>
    </location>
</feature>
<dbReference type="GO" id="GO:0016020">
    <property type="term" value="C:membrane"/>
    <property type="evidence" value="ECO:0007669"/>
    <property type="project" value="UniProtKB-SubCell"/>
</dbReference>
<dbReference type="PANTHER" id="PTHR31187:SF1">
    <property type="entry name" value="ADP,ATP CARRIER PROTEIN 1"/>
    <property type="match status" value="1"/>
</dbReference>
<protein>
    <recommendedName>
        <fullName evidence="9">ADP,ATP carrier protein</fullName>
    </recommendedName>
</protein>
<keyword evidence="5 9" id="KW-0547">Nucleotide-binding</keyword>
<dbReference type="OrthoDB" id="2190844at2759"/>
<dbReference type="InterPro" id="IPR004667">
    <property type="entry name" value="ADP_ATP_car_bac_type"/>
</dbReference>
<organism evidence="11 12">
    <name type="scientific">Nannochloropsis gaditana</name>
    <dbReference type="NCBI Taxonomy" id="72520"/>
    <lineage>
        <taxon>Eukaryota</taxon>
        <taxon>Sar</taxon>
        <taxon>Stramenopiles</taxon>
        <taxon>Ochrophyta</taxon>
        <taxon>Eustigmatophyceae</taxon>
        <taxon>Eustigmatales</taxon>
        <taxon>Monodopsidaceae</taxon>
        <taxon>Nannochloropsis</taxon>
    </lineage>
</organism>
<accession>W7TBM9</accession>
<comment type="similarity">
    <text evidence="2 9">Belongs to the ADP/ATP translocase tlc family.</text>
</comment>
<feature type="region of interest" description="Disordered" evidence="10">
    <location>
        <begin position="70"/>
        <end position="99"/>
    </location>
</feature>
<name>W7TBM9_9STRA</name>
<evidence type="ECO:0000256" key="10">
    <source>
        <dbReference type="SAM" id="MobiDB-lite"/>
    </source>
</evidence>
<dbReference type="PANTHER" id="PTHR31187">
    <property type="match status" value="1"/>
</dbReference>
<feature type="transmembrane region" description="Helical" evidence="9">
    <location>
        <begin position="202"/>
        <end position="222"/>
    </location>
</feature>
<evidence type="ECO:0000256" key="7">
    <source>
        <dbReference type="ARBA" id="ARBA00022989"/>
    </source>
</evidence>
<evidence type="ECO:0000313" key="12">
    <source>
        <dbReference type="Proteomes" id="UP000019335"/>
    </source>
</evidence>
<evidence type="ECO:0000256" key="1">
    <source>
        <dbReference type="ARBA" id="ARBA00004141"/>
    </source>
</evidence>
<feature type="transmembrane region" description="Helical" evidence="9">
    <location>
        <begin position="322"/>
        <end position="341"/>
    </location>
</feature>
<feature type="transmembrane region" description="Helical" evidence="9">
    <location>
        <begin position="454"/>
        <end position="475"/>
    </location>
</feature>
<feature type="transmembrane region" description="Helical" evidence="9">
    <location>
        <begin position="427"/>
        <end position="447"/>
    </location>
</feature>
<feature type="compositionally biased region" description="Polar residues" evidence="10">
    <location>
        <begin position="748"/>
        <end position="759"/>
    </location>
</feature>
<evidence type="ECO:0000256" key="3">
    <source>
        <dbReference type="ARBA" id="ARBA00022448"/>
    </source>
</evidence>
<keyword evidence="3 9" id="KW-0813">Transport</keyword>
<feature type="transmembrane region" description="Helical" evidence="9">
    <location>
        <begin position="254"/>
        <end position="276"/>
    </location>
</feature>
<evidence type="ECO:0000256" key="5">
    <source>
        <dbReference type="ARBA" id="ARBA00022741"/>
    </source>
</evidence>
<feature type="transmembrane region" description="Helical" evidence="9">
    <location>
        <begin position="167"/>
        <end position="190"/>
    </location>
</feature>
<feature type="compositionally biased region" description="Gly residues" evidence="10">
    <location>
        <begin position="599"/>
        <end position="618"/>
    </location>
</feature>
<dbReference type="EMBL" id="AZIL01002741">
    <property type="protein sequence ID" value="EWM20928.1"/>
    <property type="molecule type" value="Genomic_DNA"/>
</dbReference>
<evidence type="ECO:0000256" key="2">
    <source>
        <dbReference type="ARBA" id="ARBA00007127"/>
    </source>
</evidence>
<feature type="transmembrane region" description="Helical" evidence="9">
    <location>
        <begin position="288"/>
        <end position="310"/>
    </location>
</feature>
<gene>
    <name evidence="11" type="ORF">Naga_100061g8</name>
</gene>
<feature type="transmembrane region" description="Helical" evidence="9">
    <location>
        <begin position="385"/>
        <end position="407"/>
    </location>
</feature>
<proteinExistence type="inferred from homology"/>
<feature type="transmembrane region" description="Helical" evidence="9">
    <location>
        <begin position="138"/>
        <end position="155"/>
    </location>
</feature>
<keyword evidence="8 9" id="KW-0472">Membrane</keyword>
<dbReference type="Pfam" id="PF03219">
    <property type="entry name" value="TLC"/>
    <property type="match status" value="1"/>
</dbReference>
<feature type="compositionally biased region" description="Acidic residues" evidence="10">
    <location>
        <begin position="680"/>
        <end position="691"/>
    </location>
</feature>
<evidence type="ECO:0000256" key="4">
    <source>
        <dbReference type="ARBA" id="ARBA00022692"/>
    </source>
</evidence>
<sequence>MSWLLHGMRHASAGRQRRRPPRQWRLCRGFILVLAFSVVSQAHVQDLLRRRPPHPHLSWLYRKGGATNNSSVPKSVHEPLFTSSPAPSPPVSTPEAEAFPEAPTPALLTDYPSRPRRSKARLLRDAVFPIYGREVHKFFSMGMIKFLIVFVLTITRDVKDTLIVTSCGAESIAFLKVYGVLPAAAAFTVAYSKMSNALSKDALYYALVAPFFLFYLLFDLVIYPRRHQLHPTATATSFQGLSYLLGLYNNWTFALYYIVSEIYSSVSIGLLFWQFANDVITVDEAKRFYPLFGQLSSVAPIIAGQCVARVADGGDFGGSLRILTGLTTLCGMGIMVLYHYCSRLVQKEASDGLLTSHMVKNLQQSRPRPQLSLQESASFLLGSQYLRYMAVLVLGFGLAINFTDILWKSMVKDYFPDKLAYQRFMGFYSSTVGATTFVVIFFGSNIVKHLGWRIGALATPVMMAALAVPFFAAIFLKGFGASSKRTALLAVGAGALMSVLSKATKYALFDPTTQMAYIPLDEESKSKGKAAIDVLGSRVGKSLGALLLQACVMVFGSALRASYVVGGMFYAVIFSWIFSANNLAGLFQELTERPRKYGAGSGLASGSTDSGGGKGGAGSDSSGASTDGSGSGPTPVAAAQEVPQEVPAEVPPSSSAPSAFLDGGLNPHIAPPPIEGREEGSEEGEEGEGGGEGEGRCGPLEGEGEAIAIPSTEFMQSVASQGAERDMSLPRSTDPSPPSFHSSGPGTAPSQDSSSFPAP</sequence>
<evidence type="ECO:0000256" key="8">
    <source>
        <dbReference type="ARBA" id="ARBA00023136"/>
    </source>
</evidence>
<dbReference type="AlphaFoldDB" id="W7TBM9"/>
<keyword evidence="6 9" id="KW-0067">ATP-binding</keyword>
<evidence type="ECO:0000256" key="9">
    <source>
        <dbReference type="RuleBase" id="RU363121"/>
    </source>
</evidence>
<feature type="transmembrane region" description="Helical" evidence="9">
    <location>
        <begin position="569"/>
        <end position="587"/>
    </location>
</feature>
<reference evidence="11 12" key="1">
    <citation type="journal article" date="2014" name="Mol. Plant">
        <title>Chromosome Scale Genome Assembly and Transcriptome Profiling of Nannochloropsis gaditana in Nitrogen Depletion.</title>
        <authorList>
            <person name="Corteggiani Carpinelli E."/>
            <person name="Telatin A."/>
            <person name="Vitulo N."/>
            <person name="Forcato C."/>
            <person name="D'Angelo M."/>
            <person name="Schiavon R."/>
            <person name="Vezzi A."/>
            <person name="Giacometti G.M."/>
            <person name="Morosinotto T."/>
            <person name="Valle G."/>
        </authorList>
    </citation>
    <scope>NUCLEOTIDE SEQUENCE [LARGE SCALE GENOMIC DNA]</scope>
    <source>
        <strain evidence="11 12">B-31</strain>
    </source>
</reference>
<feature type="compositionally biased region" description="Low complexity" evidence="10">
    <location>
        <begin position="619"/>
        <end position="628"/>
    </location>
</feature>
<evidence type="ECO:0000256" key="6">
    <source>
        <dbReference type="ARBA" id="ARBA00022840"/>
    </source>
</evidence>
<dbReference type="NCBIfam" id="TIGR00769">
    <property type="entry name" value="AAA"/>
    <property type="match status" value="1"/>
</dbReference>
<comment type="subcellular location">
    <subcellularLocation>
        <location evidence="1 9">Membrane</location>
        <topology evidence="1 9">Multi-pass membrane protein</topology>
    </subcellularLocation>
</comment>
<feature type="compositionally biased region" description="Low complexity" evidence="10">
    <location>
        <begin position="635"/>
        <end position="659"/>
    </location>
</feature>
<keyword evidence="12" id="KW-1185">Reference proteome</keyword>
<comment type="caution">
    <text evidence="11">The sequence shown here is derived from an EMBL/GenBank/DDBJ whole genome shotgun (WGS) entry which is preliminary data.</text>
</comment>
<dbReference type="GO" id="GO:0005524">
    <property type="term" value="F:ATP binding"/>
    <property type="evidence" value="ECO:0007669"/>
    <property type="project" value="UniProtKB-KW"/>
</dbReference>
<feature type="region of interest" description="Disordered" evidence="10">
    <location>
        <begin position="598"/>
        <end position="759"/>
    </location>
</feature>
<keyword evidence="7 9" id="KW-1133">Transmembrane helix</keyword>
<evidence type="ECO:0000313" key="11">
    <source>
        <dbReference type="EMBL" id="EWM20928.1"/>
    </source>
</evidence>